<gene>
    <name evidence="4" type="ORF">G7K_0060-t1</name>
</gene>
<dbReference type="GO" id="GO:0006887">
    <property type="term" value="P:exocytosis"/>
    <property type="evidence" value="ECO:0007669"/>
    <property type="project" value="TreeGrafter"/>
</dbReference>
<dbReference type="GO" id="GO:0005085">
    <property type="term" value="F:guanyl-nucleotide exchange factor activity"/>
    <property type="evidence" value="ECO:0007669"/>
    <property type="project" value="InterPro"/>
</dbReference>
<reference evidence="4 5" key="2">
    <citation type="journal article" date="2014" name="J. Gen. Appl. Microbiol.">
        <title>The early diverging ascomycetous budding yeast Saitoella complicata has three histone deacetylases belonging to the Clr6, Hos2, and Rpd3 lineages.</title>
        <authorList>
            <person name="Nishida H."/>
            <person name="Matsumoto T."/>
            <person name="Kondo S."/>
            <person name="Hamamoto M."/>
            <person name="Yoshikawa H."/>
        </authorList>
    </citation>
    <scope>NUCLEOTIDE SEQUENCE [LARGE SCALE GENOMIC DNA]</scope>
    <source>
        <strain evidence="4 5">NRRL Y-17804</strain>
    </source>
</reference>
<dbReference type="SUPFAM" id="SSF144284">
    <property type="entry name" value="Sec2 N-terminal region"/>
    <property type="match status" value="1"/>
</dbReference>
<feature type="domain" description="GDP/GTP exchange factor Sec2 N-terminal" evidence="3">
    <location>
        <begin position="125"/>
        <end position="201"/>
    </location>
</feature>
<name>A0A0E9N8T6_SAICN</name>
<evidence type="ECO:0000313" key="5">
    <source>
        <dbReference type="Proteomes" id="UP000033140"/>
    </source>
</evidence>
<feature type="region of interest" description="Disordered" evidence="2">
    <location>
        <begin position="97"/>
        <end position="120"/>
    </location>
</feature>
<sequence length="259" mass="29204">MNDSIEIEYYEDSPQERIEELESQLRLLTEKLAFAVDKANDLEQQLRRSQPRPPSPTPSTASSTTNTTPPAKGRFGIWTRRPSSPRADVELVRLPQVNIVPPTPERNQNGSRAPSREKGLPRVPDLLHELDEERRMRCVAETALAQLQGEVEELSASLFSEANNLVSSSNQQLHHTQSVLQSTTQQLTTTSATLTATQAELLATGIDLAREREKSKRLEERFGDMEKRDVERRERIEALEKAVERVGRVRGLVRANFSA</sequence>
<dbReference type="OMA" id="CADYEDQ"/>
<dbReference type="EMBL" id="BACD03000001">
    <property type="protein sequence ID" value="GAO45810.1"/>
    <property type="molecule type" value="Genomic_DNA"/>
</dbReference>
<accession>A0A0E9N8T6</accession>
<reference evidence="4 5" key="3">
    <citation type="journal article" date="2015" name="Genome Announc.">
        <title>Draft Genome Sequence of the Archiascomycetous Yeast Saitoella complicata.</title>
        <authorList>
            <person name="Yamauchi K."/>
            <person name="Kondo S."/>
            <person name="Hamamoto M."/>
            <person name="Takahashi Y."/>
            <person name="Ogura Y."/>
            <person name="Hayashi T."/>
            <person name="Nishida H."/>
        </authorList>
    </citation>
    <scope>NUCLEOTIDE SEQUENCE [LARGE SCALE GENOMIC DNA]</scope>
    <source>
        <strain evidence="4 5">NRRL Y-17804</strain>
    </source>
</reference>
<feature type="region of interest" description="Disordered" evidence="2">
    <location>
        <begin position="39"/>
        <end position="81"/>
    </location>
</feature>
<dbReference type="InterPro" id="IPR009449">
    <property type="entry name" value="Sec2_N"/>
</dbReference>
<dbReference type="PANTHER" id="PTHR14430:SF4">
    <property type="entry name" value="GDP_GTP EXCHANGE FACTOR SEC2 N-TERMINAL DOMAIN-CONTAINING PROTEIN"/>
    <property type="match status" value="1"/>
</dbReference>
<dbReference type="Proteomes" id="UP000033140">
    <property type="component" value="Unassembled WGS sequence"/>
</dbReference>
<evidence type="ECO:0000256" key="2">
    <source>
        <dbReference type="SAM" id="MobiDB-lite"/>
    </source>
</evidence>
<evidence type="ECO:0000256" key="1">
    <source>
        <dbReference type="ARBA" id="ARBA00023054"/>
    </source>
</evidence>
<dbReference type="RefSeq" id="XP_019025467.1">
    <property type="nucleotide sequence ID" value="XM_019167435.1"/>
</dbReference>
<keyword evidence="1" id="KW-0175">Coiled coil</keyword>
<dbReference type="GO" id="GO:0051286">
    <property type="term" value="C:cell tip"/>
    <property type="evidence" value="ECO:0007669"/>
    <property type="project" value="TreeGrafter"/>
</dbReference>
<dbReference type="GO" id="GO:0070319">
    <property type="term" value="C:Golgi to plasma membrane transport vesicle"/>
    <property type="evidence" value="ECO:0007669"/>
    <property type="project" value="TreeGrafter"/>
</dbReference>
<dbReference type="AlphaFoldDB" id="A0A0E9N8T6"/>
<dbReference type="InterPro" id="IPR040351">
    <property type="entry name" value="RAB3IL/RAB3IP/Sec2"/>
</dbReference>
<dbReference type="PANTHER" id="PTHR14430">
    <property type="entry name" value="RABIN3-RELATED"/>
    <property type="match status" value="1"/>
</dbReference>
<proteinExistence type="predicted"/>
<feature type="compositionally biased region" description="Low complexity" evidence="2">
    <location>
        <begin position="58"/>
        <end position="71"/>
    </location>
</feature>
<comment type="caution">
    <text evidence="4">The sequence shown here is derived from an EMBL/GenBank/DDBJ whole genome shotgun (WGS) entry which is preliminary data.</text>
</comment>
<dbReference type="OrthoDB" id="5560525at2759"/>
<protein>
    <recommendedName>
        <fullName evidence="3">GDP/GTP exchange factor Sec2 N-terminal domain-containing protein</fullName>
    </recommendedName>
</protein>
<evidence type="ECO:0000313" key="4">
    <source>
        <dbReference type="EMBL" id="GAO45810.1"/>
    </source>
</evidence>
<dbReference type="Pfam" id="PF06428">
    <property type="entry name" value="Sec2p"/>
    <property type="match status" value="1"/>
</dbReference>
<dbReference type="Gene3D" id="6.10.140.910">
    <property type="match status" value="1"/>
</dbReference>
<reference evidence="4 5" key="1">
    <citation type="journal article" date="2011" name="J. Gen. Appl. Microbiol.">
        <title>Draft genome sequencing of the enigmatic yeast Saitoella complicata.</title>
        <authorList>
            <person name="Nishida H."/>
            <person name="Hamamoto M."/>
            <person name="Sugiyama J."/>
        </authorList>
    </citation>
    <scope>NUCLEOTIDE SEQUENCE [LARGE SCALE GENOMIC DNA]</scope>
    <source>
        <strain evidence="4 5">NRRL Y-17804</strain>
    </source>
</reference>
<organism evidence="4 5">
    <name type="scientific">Saitoella complicata (strain BCRC 22490 / CBS 7301 / JCM 7358 / NBRC 10748 / NRRL Y-17804)</name>
    <dbReference type="NCBI Taxonomy" id="698492"/>
    <lineage>
        <taxon>Eukaryota</taxon>
        <taxon>Fungi</taxon>
        <taxon>Dikarya</taxon>
        <taxon>Ascomycota</taxon>
        <taxon>Taphrinomycotina</taxon>
        <taxon>Taphrinomycotina incertae sedis</taxon>
        <taxon>Saitoella</taxon>
    </lineage>
</organism>
<dbReference type="STRING" id="698492.A0A0E9N8T6"/>
<keyword evidence="5" id="KW-1185">Reference proteome</keyword>
<evidence type="ECO:0000259" key="3">
    <source>
        <dbReference type="Pfam" id="PF06428"/>
    </source>
</evidence>